<dbReference type="OrthoDB" id="378299at2157"/>
<keyword evidence="2" id="KW-0378">Hydrolase</keyword>
<gene>
    <name evidence="2" type="ORF">HWN40_07640</name>
</gene>
<dbReference type="InterPro" id="IPR029471">
    <property type="entry name" value="HNH_5"/>
</dbReference>
<dbReference type="GO" id="GO:0004519">
    <property type="term" value="F:endonuclease activity"/>
    <property type="evidence" value="ECO:0007669"/>
    <property type="project" value="UniProtKB-KW"/>
</dbReference>
<protein>
    <submittedName>
        <fullName evidence="2">HNH endonuclease</fullName>
    </submittedName>
</protein>
<evidence type="ECO:0000313" key="3">
    <source>
        <dbReference type="Proteomes" id="UP000509594"/>
    </source>
</evidence>
<proteinExistence type="predicted"/>
<feature type="domain" description="HNH endonuclease 5" evidence="1">
    <location>
        <begin position="3"/>
        <end position="52"/>
    </location>
</feature>
<dbReference type="GeneID" id="55821537"/>
<accession>A0A7D5EGV6</accession>
<evidence type="ECO:0000313" key="2">
    <source>
        <dbReference type="EMBL" id="QLC50120.1"/>
    </source>
</evidence>
<name>A0A7D5EGV6_9EURY</name>
<dbReference type="EMBL" id="CP058215">
    <property type="protein sequence ID" value="QLC50120.1"/>
    <property type="molecule type" value="Genomic_DNA"/>
</dbReference>
<sequence length="270" mass="30712">MQCIFCKHDSNDSRSIEHIIPESLGNESHILPKGVVCDKCNNYFSRKVEKPFLDLEVMKILRFHQIIPSKRGNIPPVEATIGSNYPATVIKRMKDPYLFSIELCPTAFEYAKNTKEGKVMIPAGAPLPVGPVVSRFLAKVALEAMAQKLIKNPAGIEYLVNEIQLDSLRNHARYAQNNEWPFYSRRIHDPDKLWINENGNKVQVVHEFDIFKTEVGELYFVLSIFGMEFAINYAGPAIDGYIQWLKDNDNASPLYYGKNSESLIKGKTED</sequence>
<keyword evidence="2" id="KW-0540">Nuclease</keyword>
<reference evidence="2 3" key="1">
    <citation type="submission" date="2020-06" db="EMBL/GenBank/DDBJ databases">
        <title>Methanolobus halotolerans sp. nov., isolated from a saline lake Tus in Siberia.</title>
        <authorList>
            <person name="Shen Y."/>
            <person name="Chen S.-C."/>
            <person name="Lai M.-C."/>
            <person name="Huang H.-H."/>
            <person name="Chiu H.-H."/>
            <person name="Tang S.-L."/>
            <person name="Rogozin D.Y."/>
            <person name="Degermendzhy A.G."/>
        </authorList>
    </citation>
    <scope>NUCLEOTIDE SEQUENCE [LARGE SCALE GENOMIC DNA]</scope>
    <source>
        <strain evidence="2 3">DSM 21339</strain>
    </source>
</reference>
<dbReference type="Pfam" id="PF14279">
    <property type="entry name" value="HNH_5"/>
    <property type="match status" value="1"/>
</dbReference>
<dbReference type="KEGG" id="mzi:HWN40_07640"/>
<dbReference type="Proteomes" id="UP000509594">
    <property type="component" value="Chromosome"/>
</dbReference>
<organism evidence="2 3">
    <name type="scientific">Methanolobus zinderi</name>
    <dbReference type="NCBI Taxonomy" id="536044"/>
    <lineage>
        <taxon>Archaea</taxon>
        <taxon>Methanobacteriati</taxon>
        <taxon>Methanobacteriota</taxon>
        <taxon>Stenosarchaea group</taxon>
        <taxon>Methanomicrobia</taxon>
        <taxon>Methanosarcinales</taxon>
        <taxon>Methanosarcinaceae</taxon>
        <taxon>Methanolobus</taxon>
    </lineage>
</organism>
<evidence type="ECO:0000259" key="1">
    <source>
        <dbReference type="Pfam" id="PF14279"/>
    </source>
</evidence>
<dbReference type="AlphaFoldDB" id="A0A7D5EGV6"/>
<keyword evidence="2" id="KW-0255">Endonuclease</keyword>
<keyword evidence="3" id="KW-1185">Reference proteome</keyword>
<dbReference type="RefSeq" id="WP_176965176.1">
    <property type="nucleotide sequence ID" value="NZ_CP058215.1"/>
</dbReference>